<dbReference type="InterPro" id="IPR025799">
    <property type="entry name" value="Arg_MeTrfase"/>
</dbReference>
<dbReference type="PANTHER" id="PTHR11006:SF73">
    <property type="entry name" value="PROTEIN ARGININE N-METHYLTRANSFERASE 6"/>
    <property type="match status" value="1"/>
</dbReference>
<evidence type="ECO:0000256" key="1">
    <source>
        <dbReference type="ARBA" id="ARBA00022603"/>
    </source>
</evidence>
<feature type="region of interest" description="Disordered" evidence="5">
    <location>
        <begin position="411"/>
        <end position="445"/>
    </location>
</feature>
<dbReference type="InterPro" id="IPR029063">
    <property type="entry name" value="SAM-dependent_MTases_sf"/>
</dbReference>
<dbReference type="GO" id="GO:0016274">
    <property type="term" value="F:protein-arginine N-methyltransferase activity"/>
    <property type="evidence" value="ECO:0007669"/>
    <property type="project" value="InterPro"/>
</dbReference>
<dbReference type="GO" id="GO:0032259">
    <property type="term" value="P:methylation"/>
    <property type="evidence" value="ECO:0007669"/>
    <property type="project" value="UniProtKB-KW"/>
</dbReference>
<dbReference type="Gene3D" id="3.40.50.150">
    <property type="entry name" value="Vaccinia Virus protein VP39"/>
    <property type="match status" value="1"/>
</dbReference>
<evidence type="ECO:0000256" key="3">
    <source>
        <dbReference type="ARBA" id="ARBA00022691"/>
    </source>
</evidence>
<feature type="compositionally biased region" description="Low complexity" evidence="5">
    <location>
        <begin position="1"/>
        <end position="13"/>
    </location>
</feature>
<dbReference type="InterPro" id="IPR055135">
    <property type="entry name" value="PRMT_dom"/>
</dbReference>
<evidence type="ECO:0000259" key="6">
    <source>
        <dbReference type="Pfam" id="PF22528"/>
    </source>
</evidence>
<feature type="domain" description="Protein arginine N-methyltransferase" evidence="6">
    <location>
        <begin position="292"/>
        <end position="407"/>
    </location>
</feature>
<organism evidence="7 8">
    <name type="scientific">Zingiber officinale</name>
    <name type="common">Ginger</name>
    <name type="synonym">Amomum zingiber</name>
    <dbReference type="NCBI Taxonomy" id="94328"/>
    <lineage>
        <taxon>Eukaryota</taxon>
        <taxon>Viridiplantae</taxon>
        <taxon>Streptophyta</taxon>
        <taxon>Embryophyta</taxon>
        <taxon>Tracheophyta</taxon>
        <taxon>Spermatophyta</taxon>
        <taxon>Magnoliopsida</taxon>
        <taxon>Liliopsida</taxon>
        <taxon>Zingiberales</taxon>
        <taxon>Zingiberaceae</taxon>
        <taxon>Zingiber</taxon>
    </lineage>
</organism>
<dbReference type="PANTHER" id="PTHR11006">
    <property type="entry name" value="PROTEIN ARGININE N-METHYLTRANSFERASE"/>
    <property type="match status" value="1"/>
</dbReference>
<protein>
    <recommendedName>
        <fullName evidence="6">Protein arginine N-methyltransferase domain-containing protein</fullName>
    </recommendedName>
</protein>
<comment type="caution">
    <text evidence="7">The sequence shown here is derived from an EMBL/GenBank/DDBJ whole genome shotgun (WGS) entry which is preliminary data.</text>
</comment>
<accession>A0A8J5G3R8</accession>
<keyword evidence="2 4" id="KW-0808">Transferase</keyword>
<sequence>MLGNGYASPSSSAVRRRRGRPSGSGSGAGGGGGRYGYWQPLSLQQHEQKRQQDRNLEVPPLTEFDMAYFRAYSHVGVHEEMIKDRVRTETYRSAIMRYQHLISDKVVLDVGCGTGILAILCAFAGAKRVYAVDASEIAIQASEVVKDNNLSDRVTVLHGRVELFMAPVTNTDRYRESIGFWHDVYGINSKLIIQLVFFEISNITFFQVLENICKLHVGQPSKQKMGQTDRTVGLRQLGELTEPSEPGGLNKVSHLDGIVRPGGSDKHARLDWLGHPDKLSVLDELRRLNLQVTLSAMIPLAKQYAFEEPTIETISGENVLTWPILVKEVDCYTVTAPELESVTAKFSFSSMLQVEKENVESRAGIRVHASFGVAYPYIKLAVELNPMSTSRSPLHGFAFWFDVVFDGPTIQQSNHDLQPPPPECQDGLHSQGSNQNKKRAKSDESIVLSTAPEDAPTHWQQTLLYLYDPIELKQDQKIEGSITLSQSKESRRFLNLHLEYSSGGRSYVKESVMR</sequence>
<keyword evidence="8" id="KW-1185">Reference proteome</keyword>
<feature type="compositionally biased region" description="Gly residues" evidence="5">
    <location>
        <begin position="22"/>
        <end position="35"/>
    </location>
</feature>
<dbReference type="AlphaFoldDB" id="A0A8J5G3R8"/>
<keyword evidence="3 4" id="KW-0949">S-adenosyl-L-methionine</keyword>
<evidence type="ECO:0000256" key="5">
    <source>
        <dbReference type="SAM" id="MobiDB-lite"/>
    </source>
</evidence>
<name>A0A8J5G3R8_ZINOF</name>
<dbReference type="PROSITE" id="PS51678">
    <property type="entry name" value="SAM_MT_PRMT"/>
    <property type="match status" value="1"/>
</dbReference>
<dbReference type="Gene3D" id="2.70.160.11">
    <property type="entry name" value="Hnrnp arginine n-methyltransferase1"/>
    <property type="match status" value="1"/>
</dbReference>
<dbReference type="SUPFAM" id="SSF53335">
    <property type="entry name" value="S-adenosyl-L-methionine-dependent methyltransferases"/>
    <property type="match status" value="2"/>
</dbReference>
<dbReference type="EMBL" id="JACMSC010000012">
    <property type="protein sequence ID" value="KAG6497504.1"/>
    <property type="molecule type" value="Genomic_DNA"/>
</dbReference>
<keyword evidence="1 4" id="KW-0489">Methyltransferase</keyword>
<dbReference type="GO" id="GO:0042054">
    <property type="term" value="F:histone methyltransferase activity"/>
    <property type="evidence" value="ECO:0007669"/>
    <property type="project" value="TreeGrafter"/>
</dbReference>
<evidence type="ECO:0000256" key="2">
    <source>
        <dbReference type="ARBA" id="ARBA00022679"/>
    </source>
</evidence>
<dbReference type="Pfam" id="PF22528">
    <property type="entry name" value="PRMT_C"/>
    <property type="match status" value="2"/>
</dbReference>
<dbReference type="CDD" id="cd02440">
    <property type="entry name" value="AdoMet_MTases"/>
    <property type="match status" value="1"/>
</dbReference>
<proteinExistence type="predicted"/>
<gene>
    <name evidence="7" type="ORF">ZIOFF_045405</name>
</gene>
<evidence type="ECO:0000313" key="8">
    <source>
        <dbReference type="Proteomes" id="UP000734854"/>
    </source>
</evidence>
<evidence type="ECO:0000256" key="4">
    <source>
        <dbReference type="PROSITE-ProRule" id="PRU01015"/>
    </source>
</evidence>
<dbReference type="Pfam" id="PF06325">
    <property type="entry name" value="PrmA"/>
    <property type="match status" value="1"/>
</dbReference>
<dbReference type="Proteomes" id="UP000734854">
    <property type="component" value="Unassembled WGS sequence"/>
</dbReference>
<feature type="region of interest" description="Disordered" evidence="5">
    <location>
        <begin position="1"/>
        <end position="38"/>
    </location>
</feature>
<evidence type="ECO:0000313" key="7">
    <source>
        <dbReference type="EMBL" id="KAG6497504.1"/>
    </source>
</evidence>
<feature type="domain" description="Protein arginine N-methyltransferase" evidence="6">
    <location>
        <begin position="442"/>
        <end position="502"/>
    </location>
</feature>
<reference evidence="7 8" key="1">
    <citation type="submission" date="2020-08" db="EMBL/GenBank/DDBJ databases">
        <title>Plant Genome Project.</title>
        <authorList>
            <person name="Zhang R.-G."/>
        </authorList>
    </citation>
    <scope>NUCLEOTIDE SEQUENCE [LARGE SCALE GENOMIC DNA]</scope>
    <source>
        <tissue evidence="7">Rhizome</tissue>
    </source>
</reference>